<gene>
    <name evidence="1" type="ORF">ACFQ4A_13595</name>
</gene>
<dbReference type="RefSeq" id="WP_382401485.1">
    <property type="nucleotide sequence ID" value="NZ_JBHTNH010000028.1"/>
</dbReference>
<evidence type="ECO:0000313" key="1">
    <source>
        <dbReference type="EMBL" id="MFD1362688.1"/>
    </source>
</evidence>
<dbReference type="EMBL" id="JBHTNH010000028">
    <property type="protein sequence ID" value="MFD1362688.1"/>
    <property type="molecule type" value="Genomic_DNA"/>
</dbReference>
<dbReference type="InterPro" id="IPR010982">
    <property type="entry name" value="Lambda_DNA-bd_dom_sf"/>
</dbReference>
<accession>A0ABW3ZWT4</accession>
<protein>
    <submittedName>
        <fullName evidence="1">Helix-turn-helix domain-containing protein</fullName>
    </submittedName>
</protein>
<dbReference type="Proteomes" id="UP001597178">
    <property type="component" value="Unassembled WGS sequence"/>
</dbReference>
<dbReference type="InterPro" id="IPR001387">
    <property type="entry name" value="Cro/C1-type_HTH"/>
</dbReference>
<organism evidence="1 2">
    <name type="scientific">Lentibacillus salinarum</name>
    <dbReference type="NCBI Taxonomy" id="446820"/>
    <lineage>
        <taxon>Bacteria</taxon>
        <taxon>Bacillati</taxon>
        <taxon>Bacillota</taxon>
        <taxon>Bacilli</taxon>
        <taxon>Bacillales</taxon>
        <taxon>Bacillaceae</taxon>
        <taxon>Lentibacillus</taxon>
    </lineage>
</organism>
<keyword evidence="2" id="KW-1185">Reference proteome</keyword>
<name>A0ABW3ZWT4_9BACI</name>
<reference evidence="2" key="1">
    <citation type="journal article" date="2019" name="Int. J. Syst. Evol. Microbiol.">
        <title>The Global Catalogue of Microorganisms (GCM) 10K type strain sequencing project: providing services to taxonomists for standard genome sequencing and annotation.</title>
        <authorList>
            <consortium name="The Broad Institute Genomics Platform"/>
            <consortium name="The Broad Institute Genome Sequencing Center for Infectious Disease"/>
            <person name="Wu L."/>
            <person name="Ma J."/>
        </authorList>
    </citation>
    <scope>NUCLEOTIDE SEQUENCE [LARGE SCALE GENOMIC DNA]</scope>
    <source>
        <strain evidence="2">CCUG 54822</strain>
    </source>
</reference>
<proteinExistence type="predicted"/>
<sequence>MYLNKQRTKQLMNKKSDGNYNKFARKLNVDPGQLHRILNSESNAGPKFLSKLAAYCLSENIDFNDYIFFEVPENPKKV</sequence>
<evidence type="ECO:0000313" key="2">
    <source>
        <dbReference type="Proteomes" id="UP001597178"/>
    </source>
</evidence>
<comment type="caution">
    <text evidence="1">The sequence shown here is derived from an EMBL/GenBank/DDBJ whole genome shotgun (WGS) entry which is preliminary data.</text>
</comment>
<dbReference type="CDD" id="cd00093">
    <property type="entry name" value="HTH_XRE"/>
    <property type="match status" value="1"/>
</dbReference>
<dbReference type="SUPFAM" id="SSF47413">
    <property type="entry name" value="lambda repressor-like DNA-binding domains"/>
    <property type="match status" value="1"/>
</dbReference>